<dbReference type="SUPFAM" id="SSF53822">
    <property type="entry name" value="Periplasmic binding protein-like I"/>
    <property type="match status" value="1"/>
</dbReference>
<gene>
    <name evidence="5" type="ORF">GCM10011379_33070</name>
</gene>
<keyword evidence="6" id="KW-1185">Reference proteome</keyword>
<dbReference type="InterPro" id="IPR000843">
    <property type="entry name" value="HTH_LacI"/>
</dbReference>
<protein>
    <submittedName>
        <fullName evidence="5">LacI family transcriptional regulator</fullName>
    </submittedName>
</protein>
<dbReference type="SUPFAM" id="SSF47413">
    <property type="entry name" value="lambda repressor-like DNA-binding domains"/>
    <property type="match status" value="1"/>
</dbReference>
<evidence type="ECO:0000313" key="5">
    <source>
        <dbReference type="EMBL" id="GGH72538.1"/>
    </source>
</evidence>
<dbReference type="InterPro" id="IPR028082">
    <property type="entry name" value="Peripla_BP_I"/>
</dbReference>
<dbReference type="CDD" id="cd01392">
    <property type="entry name" value="HTH_LacI"/>
    <property type="match status" value="1"/>
</dbReference>
<dbReference type="SMART" id="SM00354">
    <property type="entry name" value="HTH_LACI"/>
    <property type="match status" value="1"/>
</dbReference>
<evidence type="ECO:0000256" key="1">
    <source>
        <dbReference type="ARBA" id="ARBA00023015"/>
    </source>
</evidence>
<dbReference type="Gene3D" id="1.10.260.40">
    <property type="entry name" value="lambda repressor-like DNA-binding domains"/>
    <property type="match status" value="1"/>
</dbReference>
<dbReference type="RefSeq" id="WP_188954230.1">
    <property type="nucleotide sequence ID" value="NZ_BMIB01000003.1"/>
</dbReference>
<dbReference type="InterPro" id="IPR010982">
    <property type="entry name" value="Lambda_DNA-bd_dom_sf"/>
</dbReference>
<dbReference type="Gene3D" id="3.40.50.2300">
    <property type="match status" value="2"/>
</dbReference>
<keyword evidence="2" id="KW-0238">DNA-binding</keyword>
<keyword evidence="1" id="KW-0805">Transcription regulation</keyword>
<dbReference type="GO" id="GO:0000976">
    <property type="term" value="F:transcription cis-regulatory region binding"/>
    <property type="evidence" value="ECO:0007669"/>
    <property type="project" value="TreeGrafter"/>
</dbReference>
<comment type="caution">
    <text evidence="5">The sequence shown here is derived from an EMBL/GenBank/DDBJ whole genome shotgun (WGS) entry which is preliminary data.</text>
</comment>
<proteinExistence type="predicted"/>
<keyword evidence="3" id="KW-0804">Transcription</keyword>
<dbReference type="Proteomes" id="UP000627292">
    <property type="component" value="Unassembled WGS sequence"/>
</dbReference>
<dbReference type="AlphaFoldDB" id="A0A917MWX1"/>
<dbReference type="Pfam" id="PF13377">
    <property type="entry name" value="Peripla_BP_3"/>
    <property type="match status" value="1"/>
</dbReference>
<dbReference type="PANTHER" id="PTHR30146:SF109">
    <property type="entry name" value="HTH-TYPE TRANSCRIPTIONAL REGULATOR GALS"/>
    <property type="match status" value="1"/>
</dbReference>
<dbReference type="InterPro" id="IPR046335">
    <property type="entry name" value="LacI/GalR-like_sensor"/>
</dbReference>
<feature type="domain" description="HTH lacI-type" evidence="4">
    <location>
        <begin position="6"/>
        <end position="60"/>
    </location>
</feature>
<dbReference type="Pfam" id="PF00356">
    <property type="entry name" value="LacI"/>
    <property type="match status" value="1"/>
</dbReference>
<sequence>MSGKRATIYHIAEELGMSASYVSRALNDHPLVSVSVREKVKKKAAELNYRHNSHAANLRQGSSKTMGVIIPHITQSFFSEAIAGIEEACFANNYSLIICQSHESFAQERKAVDTLIRQNVDCILISVSEETQSSEHLDAARESGIEIIQFDRYLDKTPGYKVISDNAEAAYTAVKHLISEKYKKIAFIGGPWHLPVFKDRKDGYIKGIKEAKLSIPFNYVVENALSRELTVQAATELLSEKDRPDAIMTVSDMQALAVLQLAESMNIEVPQQLAILGFANESFTELLRPTLTTVDQQSKELGKQAANLYFSKAAGGNTEVVADEKLVIKSNIIIRQSTRRKPAAAARSSSKKSAAKA</sequence>
<dbReference type="PANTHER" id="PTHR30146">
    <property type="entry name" value="LACI-RELATED TRANSCRIPTIONAL REPRESSOR"/>
    <property type="match status" value="1"/>
</dbReference>
<dbReference type="PROSITE" id="PS50932">
    <property type="entry name" value="HTH_LACI_2"/>
    <property type="match status" value="1"/>
</dbReference>
<dbReference type="CDD" id="cd06267">
    <property type="entry name" value="PBP1_LacI_sugar_binding-like"/>
    <property type="match status" value="1"/>
</dbReference>
<accession>A0A917MWX1</accession>
<dbReference type="EMBL" id="BMIB01000003">
    <property type="protein sequence ID" value="GGH72538.1"/>
    <property type="molecule type" value="Genomic_DNA"/>
</dbReference>
<reference evidence="5" key="2">
    <citation type="submission" date="2020-09" db="EMBL/GenBank/DDBJ databases">
        <authorList>
            <person name="Sun Q."/>
            <person name="Zhou Y."/>
        </authorList>
    </citation>
    <scope>NUCLEOTIDE SEQUENCE</scope>
    <source>
        <strain evidence="5">CGMCC 1.15290</strain>
    </source>
</reference>
<evidence type="ECO:0000256" key="3">
    <source>
        <dbReference type="ARBA" id="ARBA00023163"/>
    </source>
</evidence>
<evidence type="ECO:0000259" key="4">
    <source>
        <dbReference type="PROSITE" id="PS50932"/>
    </source>
</evidence>
<evidence type="ECO:0000256" key="2">
    <source>
        <dbReference type="ARBA" id="ARBA00023125"/>
    </source>
</evidence>
<dbReference type="GO" id="GO:0003700">
    <property type="term" value="F:DNA-binding transcription factor activity"/>
    <property type="evidence" value="ECO:0007669"/>
    <property type="project" value="TreeGrafter"/>
</dbReference>
<evidence type="ECO:0000313" key="6">
    <source>
        <dbReference type="Proteomes" id="UP000627292"/>
    </source>
</evidence>
<reference evidence="5" key="1">
    <citation type="journal article" date="2014" name="Int. J. Syst. Evol. Microbiol.">
        <title>Complete genome sequence of Corynebacterium casei LMG S-19264T (=DSM 44701T), isolated from a smear-ripened cheese.</title>
        <authorList>
            <consortium name="US DOE Joint Genome Institute (JGI-PGF)"/>
            <person name="Walter F."/>
            <person name="Albersmeier A."/>
            <person name="Kalinowski J."/>
            <person name="Ruckert C."/>
        </authorList>
    </citation>
    <scope>NUCLEOTIDE SEQUENCE</scope>
    <source>
        <strain evidence="5">CGMCC 1.15290</strain>
    </source>
</reference>
<organism evidence="5 6">
    <name type="scientific">Filimonas zeae</name>
    <dbReference type="NCBI Taxonomy" id="1737353"/>
    <lineage>
        <taxon>Bacteria</taxon>
        <taxon>Pseudomonadati</taxon>
        <taxon>Bacteroidota</taxon>
        <taxon>Chitinophagia</taxon>
        <taxon>Chitinophagales</taxon>
        <taxon>Chitinophagaceae</taxon>
        <taxon>Filimonas</taxon>
    </lineage>
</organism>
<name>A0A917MWX1_9BACT</name>